<dbReference type="EC" id="3.2.1.78" evidence="3"/>
<dbReference type="OMA" id="NEPRCEI"/>
<dbReference type="PANTHER" id="PTHR31451">
    <property type="match status" value="1"/>
</dbReference>
<dbReference type="InterPro" id="IPR017853">
    <property type="entry name" value="GH"/>
</dbReference>
<dbReference type="Pfam" id="PF26410">
    <property type="entry name" value="GH5_mannosidase"/>
    <property type="match status" value="1"/>
</dbReference>
<proteinExistence type="inferred from homology"/>
<evidence type="ECO:0000256" key="1">
    <source>
        <dbReference type="ARBA" id="ARBA00001678"/>
    </source>
</evidence>
<name>A0A200QMG2_MACCD</name>
<dbReference type="InterPro" id="IPR001547">
    <property type="entry name" value="Glyco_hydro_5"/>
</dbReference>
<keyword evidence="9" id="KW-1185">Reference proteome</keyword>
<dbReference type="EMBL" id="MVGT01001602">
    <property type="protein sequence ID" value="OVA11611.1"/>
    <property type="molecule type" value="Genomic_DNA"/>
</dbReference>
<evidence type="ECO:0000256" key="3">
    <source>
        <dbReference type="ARBA" id="ARBA00012706"/>
    </source>
</evidence>
<dbReference type="SUPFAM" id="SSF51445">
    <property type="entry name" value="(Trans)glycosidases"/>
    <property type="match status" value="1"/>
</dbReference>
<evidence type="ECO:0000313" key="9">
    <source>
        <dbReference type="Proteomes" id="UP000195402"/>
    </source>
</evidence>
<comment type="catalytic activity">
    <reaction evidence="1">
        <text>Random hydrolysis of (1-&gt;4)-beta-D-mannosidic linkages in mannans, galactomannans and glucomannans.</text>
        <dbReference type="EC" id="3.2.1.78"/>
    </reaction>
</comment>
<comment type="caution">
    <text evidence="8">The sequence shown here is derived from an EMBL/GenBank/DDBJ whole genome shotgun (WGS) entry which is preliminary data.</text>
</comment>
<evidence type="ECO:0000259" key="7">
    <source>
        <dbReference type="Pfam" id="PF26410"/>
    </source>
</evidence>
<dbReference type="GO" id="GO:0016985">
    <property type="term" value="F:mannan endo-1,4-beta-mannosidase activity"/>
    <property type="evidence" value="ECO:0007669"/>
    <property type="project" value="UniProtKB-EC"/>
</dbReference>
<organism evidence="8 9">
    <name type="scientific">Macleaya cordata</name>
    <name type="common">Five-seeded plume-poppy</name>
    <name type="synonym">Bocconia cordata</name>
    <dbReference type="NCBI Taxonomy" id="56857"/>
    <lineage>
        <taxon>Eukaryota</taxon>
        <taxon>Viridiplantae</taxon>
        <taxon>Streptophyta</taxon>
        <taxon>Embryophyta</taxon>
        <taxon>Tracheophyta</taxon>
        <taxon>Spermatophyta</taxon>
        <taxon>Magnoliopsida</taxon>
        <taxon>Ranunculales</taxon>
        <taxon>Papaveraceae</taxon>
        <taxon>Papaveroideae</taxon>
        <taxon>Macleaya</taxon>
    </lineage>
</organism>
<evidence type="ECO:0000256" key="6">
    <source>
        <dbReference type="SAM" id="MobiDB-lite"/>
    </source>
</evidence>
<dbReference type="InterPro" id="IPR045053">
    <property type="entry name" value="MAN-like"/>
</dbReference>
<reference evidence="8 9" key="1">
    <citation type="journal article" date="2017" name="Mol. Plant">
        <title>The Genome of Medicinal Plant Macleaya cordata Provides New Insights into Benzylisoquinoline Alkaloids Metabolism.</title>
        <authorList>
            <person name="Liu X."/>
            <person name="Liu Y."/>
            <person name="Huang P."/>
            <person name="Ma Y."/>
            <person name="Qing Z."/>
            <person name="Tang Q."/>
            <person name="Cao H."/>
            <person name="Cheng P."/>
            <person name="Zheng Y."/>
            <person name="Yuan Z."/>
            <person name="Zhou Y."/>
            <person name="Liu J."/>
            <person name="Tang Z."/>
            <person name="Zhuo Y."/>
            <person name="Zhang Y."/>
            <person name="Yu L."/>
            <person name="Huang J."/>
            <person name="Yang P."/>
            <person name="Peng Q."/>
            <person name="Zhang J."/>
            <person name="Jiang W."/>
            <person name="Zhang Z."/>
            <person name="Lin K."/>
            <person name="Ro D.K."/>
            <person name="Chen X."/>
            <person name="Xiong X."/>
            <person name="Shang Y."/>
            <person name="Huang S."/>
            <person name="Zeng J."/>
        </authorList>
    </citation>
    <scope>NUCLEOTIDE SEQUENCE [LARGE SCALE GENOMIC DNA]</scope>
    <source>
        <strain evidence="9">cv. BLH2017</strain>
        <tissue evidence="8">Root</tissue>
    </source>
</reference>
<evidence type="ECO:0000256" key="4">
    <source>
        <dbReference type="ARBA" id="ARBA00022801"/>
    </source>
</evidence>
<dbReference type="AlphaFoldDB" id="A0A200QMG2"/>
<evidence type="ECO:0000313" key="8">
    <source>
        <dbReference type="EMBL" id="OVA11611.1"/>
    </source>
</evidence>
<keyword evidence="5" id="KW-0326">Glycosidase</keyword>
<dbReference type="FunFam" id="3.20.20.80:FF:000012">
    <property type="entry name" value="Mannan endo-1,4-beta-mannosidase 6"/>
    <property type="match status" value="1"/>
</dbReference>
<dbReference type="STRING" id="56857.A0A200QMG2"/>
<feature type="region of interest" description="Disordered" evidence="6">
    <location>
        <begin position="360"/>
        <end position="380"/>
    </location>
</feature>
<dbReference type="InParanoid" id="A0A200QMG2"/>
<evidence type="ECO:0000256" key="2">
    <source>
        <dbReference type="ARBA" id="ARBA00005641"/>
    </source>
</evidence>
<dbReference type="GO" id="GO:0000272">
    <property type="term" value="P:polysaccharide catabolic process"/>
    <property type="evidence" value="ECO:0007669"/>
    <property type="project" value="InterPro"/>
</dbReference>
<comment type="similarity">
    <text evidence="2">Belongs to the glycosyl hydrolase 5 (cellulase A) family.</text>
</comment>
<gene>
    <name evidence="8" type="ORF">BVC80_969g7</name>
</gene>
<protein>
    <recommendedName>
        <fullName evidence="3">mannan endo-1,4-beta-mannosidase</fullName>
        <ecNumber evidence="3">3.2.1.78</ecNumber>
    </recommendedName>
</protein>
<dbReference type="OrthoDB" id="406631at2759"/>
<feature type="domain" description="Glycoside hydrolase family 5" evidence="7">
    <location>
        <begin position="33"/>
        <end position="308"/>
    </location>
</feature>
<dbReference type="Proteomes" id="UP000195402">
    <property type="component" value="Unassembled WGS sequence"/>
</dbReference>
<dbReference type="PANTHER" id="PTHR31451:SF59">
    <property type="entry name" value="MANNAN ENDO-1,4-BETA-MANNOSIDASE"/>
    <property type="match status" value="1"/>
</dbReference>
<dbReference type="Gene3D" id="3.20.20.80">
    <property type="entry name" value="Glycosidases"/>
    <property type="match status" value="1"/>
</dbReference>
<evidence type="ECO:0000256" key="5">
    <source>
        <dbReference type="ARBA" id="ARBA00023295"/>
    </source>
</evidence>
<accession>A0A200QMG2</accession>
<keyword evidence="4 8" id="KW-0378">Hydrolase</keyword>
<sequence length="380" mass="43310">MMHVAADPIERYKISDVFRDASAAGLTVCRTWAFSDGGDRALQISPGVYYERVFQALDFVISEAHKHGIRLILSLVNNYNDYGGRPQYTQWGRNTGLQITSDDDFYTNPVLKGYYKNHVKRVLTRFNTVIKVAYKDDPTIMAWELINEPRCEIDYSGRTVQGWVQEMATYTKSIDNKHLLEIGMEGFYGDSMPEKKQNNPGYQVGTDFISNNLVNEIDFATIHAYPDIWLCGQSDYAQLAFMQRWMTSHWTDSTQILKKPLVFAEFGKSNKYQGYTLSGRNVYLNTVYRNIYNFARTGGTIGGGLIWQLVAEGMESFYDGYEIVLSQNPSTAGLIAGQSYKMAALGHMLSRPHSHFLNRPNYEENGNPYLLSRKQNGHES</sequence>